<evidence type="ECO:0000256" key="8">
    <source>
        <dbReference type="SAM" id="MobiDB-lite"/>
    </source>
</evidence>
<protein>
    <submittedName>
        <fullName evidence="10">Carbohydrate ABC transporter membrane protein 1, CUT1 family</fullName>
    </submittedName>
</protein>
<dbReference type="STRING" id="546871.SAMN04488543_2870"/>
<keyword evidence="4 7" id="KW-0812">Transmembrane</keyword>
<dbReference type="Gene3D" id="1.10.3720.10">
    <property type="entry name" value="MetI-like"/>
    <property type="match status" value="1"/>
</dbReference>
<dbReference type="GO" id="GO:0005886">
    <property type="term" value="C:plasma membrane"/>
    <property type="evidence" value="ECO:0007669"/>
    <property type="project" value="UniProtKB-SubCell"/>
</dbReference>
<evidence type="ECO:0000313" key="10">
    <source>
        <dbReference type="EMBL" id="SDT02500.1"/>
    </source>
</evidence>
<sequence length="311" mass="33554">MTAVSALPATSPPAGARTRRRRPRWDRSAVAFLAPALLLAVGFLIVPMVAAFVYSSAKIAPLSGRITWLGFENYATMLSDPVFYRSLVNTALFMIITVPLSMAVGLALAVLMNSVLPGRKVVRTIIYLPLVISGVAVGLIGTFLFNETIGVFNGLATSLGLPNAAWQSSGVPAFASLVLITLWIRVGFTMIIYLAGLQAVPQELYESASVEGASAWQSFRFITFPLLGPSTFFLLIMNVIYSFQVFDTVFVLTNGGPGVATEVLGTYAYKTAFGPARDQGYGAAIGVVIFFLTLIFTIVQWRTNRNRDETA</sequence>
<dbReference type="GO" id="GO:0055085">
    <property type="term" value="P:transmembrane transport"/>
    <property type="evidence" value="ECO:0007669"/>
    <property type="project" value="InterPro"/>
</dbReference>
<dbReference type="InterPro" id="IPR035906">
    <property type="entry name" value="MetI-like_sf"/>
</dbReference>
<keyword evidence="5 7" id="KW-1133">Transmembrane helix</keyword>
<comment type="similarity">
    <text evidence="7">Belongs to the binding-protein-dependent transport system permease family.</text>
</comment>
<dbReference type="PROSITE" id="PS50928">
    <property type="entry name" value="ABC_TM1"/>
    <property type="match status" value="1"/>
</dbReference>
<dbReference type="AlphaFoldDB" id="A0A1H1X0B4"/>
<keyword evidence="2 7" id="KW-0813">Transport</keyword>
<keyword evidence="3" id="KW-1003">Cell membrane</keyword>
<evidence type="ECO:0000256" key="1">
    <source>
        <dbReference type="ARBA" id="ARBA00004651"/>
    </source>
</evidence>
<keyword evidence="6 7" id="KW-0472">Membrane</keyword>
<dbReference type="PANTHER" id="PTHR30193:SF41">
    <property type="entry name" value="DIACETYLCHITOBIOSE UPTAKE SYSTEM PERMEASE PROTEIN NGCF"/>
    <property type="match status" value="1"/>
</dbReference>
<dbReference type="RefSeq" id="WP_197677043.1">
    <property type="nucleotide sequence ID" value="NZ_LT629749.1"/>
</dbReference>
<feature type="transmembrane region" description="Helical" evidence="7">
    <location>
        <begin position="173"/>
        <end position="200"/>
    </location>
</feature>
<dbReference type="Proteomes" id="UP000199092">
    <property type="component" value="Chromosome I"/>
</dbReference>
<dbReference type="SUPFAM" id="SSF161098">
    <property type="entry name" value="MetI-like"/>
    <property type="match status" value="1"/>
</dbReference>
<feature type="transmembrane region" description="Helical" evidence="7">
    <location>
        <begin position="91"/>
        <end position="112"/>
    </location>
</feature>
<evidence type="ECO:0000313" key="11">
    <source>
        <dbReference type="Proteomes" id="UP000199092"/>
    </source>
</evidence>
<dbReference type="InterPro" id="IPR000515">
    <property type="entry name" value="MetI-like"/>
</dbReference>
<organism evidence="10 11">
    <name type="scientific">Friedmanniella luteola</name>
    <dbReference type="NCBI Taxonomy" id="546871"/>
    <lineage>
        <taxon>Bacteria</taxon>
        <taxon>Bacillati</taxon>
        <taxon>Actinomycetota</taxon>
        <taxon>Actinomycetes</taxon>
        <taxon>Propionibacteriales</taxon>
        <taxon>Nocardioidaceae</taxon>
        <taxon>Friedmanniella</taxon>
    </lineage>
</organism>
<reference evidence="10 11" key="1">
    <citation type="submission" date="2016-10" db="EMBL/GenBank/DDBJ databases">
        <authorList>
            <person name="de Groot N.N."/>
        </authorList>
    </citation>
    <scope>NUCLEOTIDE SEQUENCE [LARGE SCALE GENOMIC DNA]</scope>
    <source>
        <strain evidence="10 11">DSM 21741</strain>
    </source>
</reference>
<feature type="region of interest" description="Disordered" evidence="8">
    <location>
        <begin position="1"/>
        <end position="22"/>
    </location>
</feature>
<dbReference type="PANTHER" id="PTHR30193">
    <property type="entry name" value="ABC TRANSPORTER PERMEASE PROTEIN"/>
    <property type="match status" value="1"/>
</dbReference>
<feature type="transmembrane region" description="Helical" evidence="7">
    <location>
        <begin position="280"/>
        <end position="299"/>
    </location>
</feature>
<evidence type="ECO:0000256" key="7">
    <source>
        <dbReference type="RuleBase" id="RU363032"/>
    </source>
</evidence>
<feature type="transmembrane region" description="Helical" evidence="7">
    <location>
        <begin position="221"/>
        <end position="243"/>
    </location>
</feature>
<evidence type="ECO:0000256" key="2">
    <source>
        <dbReference type="ARBA" id="ARBA00022448"/>
    </source>
</evidence>
<feature type="transmembrane region" description="Helical" evidence="7">
    <location>
        <begin position="29"/>
        <end position="54"/>
    </location>
</feature>
<evidence type="ECO:0000256" key="3">
    <source>
        <dbReference type="ARBA" id="ARBA00022475"/>
    </source>
</evidence>
<keyword evidence="11" id="KW-1185">Reference proteome</keyword>
<dbReference type="Pfam" id="PF00528">
    <property type="entry name" value="BPD_transp_1"/>
    <property type="match status" value="1"/>
</dbReference>
<dbReference type="EMBL" id="LT629749">
    <property type="protein sequence ID" value="SDT02500.1"/>
    <property type="molecule type" value="Genomic_DNA"/>
</dbReference>
<proteinExistence type="inferred from homology"/>
<comment type="subcellular location">
    <subcellularLocation>
        <location evidence="1 7">Cell membrane</location>
        <topology evidence="1 7">Multi-pass membrane protein</topology>
    </subcellularLocation>
</comment>
<dbReference type="CDD" id="cd06261">
    <property type="entry name" value="TM_PBP2"/>
    <property type="match status" value="1"/>
</dbReference>
<evidence type="ECO:0000259" key="9">
    <source>
        <dbReference type="PROSITE" id="PS50928"/>
    </source>
</evidence>
<dbReference type="InterPro" id="IPR051393">
    <property type="entry name" value="ABC_transporter_permease"/>
</dbReference>
<gene>
    <name evidence="10" type="ORF">SAMN04488543_2870</name>
</gene>
<feature type="domain" description="ABC transmembrane type-1" evidence="9">
    <location>
        <begin position="87"/>
        <end position="300"/>
    </location>
</feature>
<feature type="transmembrane region" description="Helical" evidence="7">
    <location>
        <begin position="124"/>
        <end position="145"/>
    </location>
</feature>
<evidence type="ECO:0000256" key="4">
    <source>
        <dbReference type="ARBA" id="ARBA00022692"/>
    </source>
</evidence>
<evidence type="ECO:0000256" key="5">
    <source>
        <dbReference type="ARBA" id="ARBA00022989"/>
    </source>
</evidence>
<evidence type="ECO:0000256" key="6">
    <source>
        <dbReference type="ARBA" id="ARBA00023136"/>
    </source>
</evidence>
<name>A0A1H1X0B4_9ACTN</name>
<accession>A0A1H1X0B4</accession>